<evidence type="ECO:0000256" key="1">
    <source>
        <dbReference type="SAM" id="MobiDB-lite"/>
    </source>
</evidence>
<evidence type="ECO:0000259" key="2">
    <source>
        <dbReference type="Pfam" id="PF13966"/>
    </source>
</evidence>
<feature type="region of interest" description="Disordered" evidence="1">
    <location>
        <begin position="800"/>
        <end position="824"/>
    </location>
</feature>
<dbReference type="PANTHER" id="PTHR35729">
    <property type="entry name" value="T1B9.12 PROTEIN"/>
    <property type="match status" value="1"/>
</dbReference>
<dbReference type="PANTHER" id="PTHR35729:SF5">
    <property type="match status" value="1"/>
</dbReference>
<feature type="region of interest" description="Disordered" evidence="1">
    <location>
        <begin position="894"/>
        <end position="962"/>
    </location>
</feature>
<feature type="compositionally biased region" description="Polar residues" evidence="1">
    <location>
        <begin position="953"/>
        <end position="962"/>
    </location>
</feature>
<dbReference type="Pfam" id="PF13966">
    <property type="entry name" value="zf-RVT"/>
    <property type="match status" value="1"/>
</dbReference>
<dbReference type="AlphaFoldDB" id="A0AAF0U0W1"/>
<keyword evidence="4" id="KW-1185">Reference proteome</keyword>
<gene>
    <name evidence="3" type="ORF">MTR67_029513</name>
</gene>
<sequence length="962" mass="108664">MVGLVDSWCFCNGGGKSEKMKATIFSGKGSAMAYIASSGTGFLIHRNLLLTTHVILPSVVAAEAAEIRLQNGVVACLFPHREMGVYIKRDVGWMRRKIRKENKNSLPTYVMSLFPIPSSIVKVLDALRRNFLWQGNKIEKGFNLVKWPVVQQSKENGGLGVRNLKVHNMSLLSKWLWRYNQEEQALWKEIINHKYGQEDFWCTSEANETYGVGVWRTIRNLWESLKNNSKIVVGRGDKTKFWLDDWCGNGILRDLFPILFSICTNTNSKIEEMWSPQGWNIIFRRLLNDWEIDGMVECLGLIGGFPGTTLEPDKLAWGHHKDGVFSVNRLYNWGLKRCAGRSIGPWNTIWKSVAPAKVKCFTWLVARKKCLTHEAMQKRGINIVSRCLLCKEALETNKHLFMHCKVTAQVWALFTSIANEYWTMPEHTSDLQSCWIKRGGSKSQKRWWRTVPACIWWIIWKERNQRIFEGKECTIQKIKWKVITILGFWCKEQDIEEEFQLVDFIGSLFFITSSVLDLTIVGLDVMDGDTNAHVQQPHYLKTCSKPNLELGNAVYLLGYSEKKELTVGEGKVVIATDNLIKLSTDGITWRPGSAGFDVHGNLAFMVCDPMKLATSPNSKSSSTSPSPLSSWKDCPMQFGIPIPIICDWLNQHWEGSLDDLNKPKLPLIRLMSTGQRSDHSCASFTMRRVFKSTEAENDCTPSSSSGLPRPREDPGPSCSAVPTNLEEEAVITHVQGIPTPEIFESRRLTSTPVGKNESTQIQLLDINFPPRILIKAAGSPQHVRKTLSNSDDDCIDKAREENSSDIGQPSPVPDAEVASTRSVNGAQSEVESSCCLIEVLEAQNEYSSDGETTMYSAETAESRNYPSPKGGRFHQVGRSQSCVNYNRWGPVSKNSAARRANQEQKRNIMQGRKVYSQGTTSQRSNDYYSPTVSSIMKKRNNMEPQIRPPRLSAGNSSPRWMF</sequence>
<feature type="compositionally biased region" description="Polar residues" evidence="1">
    <location>
        <begin position="916"/>
        <end position="934"/>
    </location>
</feature>
<accession>A0AAF0U0W1</accession>
<name>A0AAF0U0W1_SOLVR</name>
<proteinExistence type="predicted"/>
<evidence type="ECO:0000313" key="3">
    <source>
        <dbReference type="EMBL" id="WMV36128.1"/>
    </source>
</evidence>
<organism evidence="3 4">
    <name type="scientific">Solanum verrucosum</name>
    <dbReference type="NCBI Taxonomy" id="315347"/>
    <lineage>
        <taxon>Eukaryota</taxon>
        <taxon>Viridiplantae</taxon>
        <taxon>Streptophyta</taxon>
        <taxon>Embryophyta</taxon>
        <taxon>Tracheophyta</taxon>
        <taxon>Spermatophyta</taxon>
        <taxon>Magnoliopsida</taxon>
        <taxon>eudicotyledons</taxon>
        <taxon>Gunneridae</taxon>
        <taxon>Pentapetalae</taxon>
        <taxon>asterids</taxon>
        <taxon>lamiids</taxon>
        <taxon>Solanales</taxon>
        <taxon>Solanaceae</taxon>
        <taxon>Solanoideae</taxon>
        <taxon>Solaneae</taxon>
        <taxon>Solanum</taxon>
    </lineage>
</organism>
<dbReference type="Proteomes" id="UP001234989">
    <property type="component" value="Chromosome 6"/>
</dbReference>
<evidence type="ECO:0000313" key="4">
    <source>
        <dbReference type="Proteomes" id="UP001234989"/>
    </source>
</evidence>
<reference evidence="3" key="1">
    <citation type="submission" date="2023-08" db="EMBL/GenBank/DDBJ databases">
        <title>A de novo genome assembly of Solanum verrucosum Schlechtendal, a Mexican diploid species geographically isolated from the other diploid A-genome species in potato relatives.</title>
        <authorList>
            <person name="Hosaka K."/>
        </authorList>
    </citation>
    <scope>NUCLEOTIDE SEQUENCE</scope>
    <source>
        <tissue evidence="3">Young leaves</tissue>
    </source>
</reference>
<dbReference type="InterPro" id="IPR026960">
    <property type="entry name" value="RVT-Znf"/>
</dbReference>
<dbReference type="EMBL" id="CP133617">
    <property type="protein sequence ID" value="WMV36128.1"/>
    <property type="molecule type" value="Genomic_DNA"/>
</dbReference>
<feature type="domain" description="Reverse transcriptase zinc-binding" evidence="2">
    <location>
        <begin position="325"/>
        <end position="411"/>
    </location>
</feature>
<feature type="region of interest" description="Disordered" evidence="1">
    <location>
        <begin position="693"/>
        <end position="721"/>
    </location>
</feature>
<protein>
    <recommendedName>
        <fullName evidence="2">Reverse transcriptase zinc-binding domain-containing protein</fullName>
    </recommendedName>
</protein>